<accession>A0A855MK60</accession>
<comment type="similarity">
    <text evidence="1 2">Belongs to the UPF0301 (AlgH) family.</text>
</comment>
<dbReference type="AlphaFoldDB" id="A0A855MK60"/>
<dbReference type="SUPFAM" id="SSF143456">
    <property type="entry name" value="VC0467-like"/>
    <property type="match status" value="1"/>
</dbReference>
<comment type="caution">
    <text evidence="3">The sequence shown here is derived from an EMBL/GenBank/DDBJ whole genome shotgun (WGS) entry which is preliminary data.</text>
</comment>
<dbReference type="InterPro" id="IPR003774">
    <property type="entry name" value="AlgH-like"/>
</dbReference>
<sequence length="225" mass="25016">MKNVWLHVPANTRDTDTLPGPRNTGRFSNADGYRLKYTMNLQHHFLIAMPALQDSVFKRSVVYICEHNEDGAMGLIINKPMDQFSVENVLKKLKIDPTPRDPAIRLDKPVFVGGPLADDRGFILHTPCSGFGSSISISEDTMITTSKDVLETLGTPQQPKNTLVALGYSAWENGQLEEELLDNAWLTTPADQDILFHTPIAERWRAAARKLGIDIHNISTEAGHA</sequence>
<dbReference type="PANTHER" id="PTHR30327">
    <property type="entry name" value="UNCHARACTERIZED PROTEIN YQGE"/>
    <property type="match status" value="1"/>
</dbReference>
<evidence type="ECO:0000313" key="3">
    <source>
        <dbReference type="EMBL" id="POY51115.1"/>
    </source>
</evidence>
<protein>
    <recommendedName>
        <fullName evidence="2">UPF0301 protein F131LOC_01183</fullName>
    </recommendedName>
</protein>
<dbReference type="HAMAP" id="MF_00758">
    <property type="entry name" value="UPF0301"/>
    <property type="match status" value="1"/>
</dbReference>
<dbReference type="Gene3D" id="3.40.1740.10">
    <property type="entry name" value="VC0467-like"/>
    <property type="match status" value="1"/>
</dbReference>
<evidence type="ECO:0000256" key="2">
    <source>
        <dbReference type="HAMAP-Rule" id="MF_00758"/>
    </source>
</evidence>
<proteinExistence type="inferred from homology"/>
<dbReference type="PANTHER" id="PTHR30327:SF1">
    <property type="entry name" value="UPF0301 PROTEIN YQGE"/>
    <property type="match status" value="1"/>
</dbReference>
<dbReference type="Pfam" id="PF02622">
    <property type="entry name" value="DUF179"/>
    <property type="match status" value="1"/>
</dbReference>
<reference evidence="3" key="1">
    <citation type="submission" date="2017-12" db="EMBL/GenBank/DDBJ databases">
        <title>First report on the novel genomospecies/subspecies of Pectobacterium carotovorum in Russia.</title>
        <authorList>
            <person name="Shirshikov F.V."/>
            <person name="Miroshnikov K."/>
            <person name="Toshakov S.V."/>
            <person name="Kabanova A.P."/>
            <person name="Barannik A.P."/>
            <person name="Shneider M."/>
            <person name="Ignatov A.N."/>
            <person name="Miroshnikov K.A."/>
        </authorList>
    </citation>
    <scope>NUCLEOTIDE SEQUENCE [LARGE SCALE GENOMIC DNA]</scope>
    <source>
        <strain evidence="3">F131</strain>
    </source>
</reference>
<organism evidence="3">
    <name type="scientific">Pectobacterium versatile</name>
    <dbReference type="NCBI Taxonomy" id="2488639"/>
    <lineage>
        <taxon>Bacteria</taxon>
        <taxon>Pseudomonadati</taxon>
        <taxon>Pseudomonadota</taxon>
        <taxon>Gammaproteobacteria</taxon>
        <taxon>Enterobacterales</taxon>
        <taxon>Pectobacteriaceae</taxon>
        <taxon>Pectobacterium</taxon>
    </lineage>
</organism>
<name>A0A855MK60_9GAMM</name>
<gene>
    <name evidence="3" type="ORF">F131LOC_01183</name>
</gene>
<dbReference type="NCBIfam" id="NF001266">
    <property type="entry name" value="PRK00228.1-1"/>
    <property type="match status" value="1"/>
</dbReference>
<evidence type="ECO:0000256" key="1">
    <source>
        <dbReference type="ARBA" id="ARBA00009600"/>
    </source>
</evidence>
<dbReference type="EMBL" id="PDVW01000004">
    <property type="protein sequence ID" value="POY51115.1"/>
    <property type="molecule type" value="Genomic_DNA"/>
</dbReference>
<dbReference type="GO" id="GO:0005829">
    <property type="term" value="C:cytosol"/>
    <property type="evidence" value="ECO:0007669"/>
    <property type="project" value="TreeGrafter"/>
</dbReference>